<evidence type="ECO:0000313" key="2">
    <source>
        <dbReference type="Proteomes" id="UP001322277"/>
    </source>
</evidence>
<protein>
    <submittedName>
        <fullName evidence="1">Uncharacterized protein</fullName>
    </submittedName>
</protein>
<proteinExistence type="predicted"/>
<dbReference type="Proteomes" id="UP001322277">
    <property type="component" value="Chromosome 1"/>
</dbReference>
<reference evidence="2" key="1">
    <citation type="journal article" date="2023" name="bioRxiv">
        <title>Complete genome of the Medicago anthracnose fungus, Colletotrichum destructivum, reveals a mini-chromosome-like region within a core chromosome.</title>
        <authorList>
            <person name="Lapalu N."/>
            <person name="Simon A."/>
            <person name="Lu A."/>
            <person name="Plaumann P.-L."/>
            <person name="Amselem J."/>
            <person name="Pigne S."/>
            <person name="Auger A."/>
            <person name="Koch C."/>
            <person name="Dallery J.-F."/>
            <person name="O'Connell R.J."/>
        </authorList>
    </citation>
    <scope>NUCLEOTIDE SEQUENCE [LARGE SCALE GENOMIC DNA]</scope>
    <source>
        <strain evidence="2">CBS 520.97</strain>
    </source>
</reference>
<dbReference type="AlphaFoldDB" id="A0AAX4HX44"/>
<name>A0AAX4HX44_9PEZI</name>
<dbReference type="RefSeq" id="XP_062772556.1">
    <property type="nucleotide sequence ID" value="XM_062916505.1"/>
</dbReference>
<dbReference type="KEGG" id="cdet:87936849"/>
<dbReference type="EMBL" id="CP137305">
    <property type="protein sequence ID" value="WQF75332.1"/>
    <property type="molecule type" value="Genomic_DNA"/>
</dbReference>
<evidence type="ECO:0000313" key="1">
    <source>
        <dbReference type="EMBL" id="WQF75332.1"/>
    </source>
</evidence>
<gene>
    <name evidence="1" type="ORF">CDEST_00346</name>
</gene>
<accession>A0AAX4HX44</accession>
<dbReference type="GeneID" id="87936849"/>
<keyword evidence="2" id="KW-1185">Reference proteome</keyword>
<sequence>MTVTLSTWRQPRWFQEIHCPGLERLPPPCHGALVPRENHEFAGAGLGYKSTWATVQIDMARASLKLAHQ</sequence>
<organism evidence="1 2">
    <name type="scientific">Colletotrichum destructivum</name>
    <dbReference type="NCBI Taxonomy" id="34406"/>
    <lineage>
        <taxon>Eukaryota</taxon>
        <taxon>Fungi</taxon>
        <taxon>Dikarya</taxon>
        <taxon>Ascomycota</taxon>
        <taxon>Pezizomycotina</taxon>
        <taxon>Sordariomycetes</taxon>
        <taxon>Hypocreomycetidae</taxon>
        <taxon>Glomerellales</taxon>
        <taxon>Glomerellaceae</taxon>
        <taxon>Colletotrichum</taxon>
        <taxon>Colletotrichum destructivum species complex</taxon>
    </lineage>
</organism>